<reference evidence="3" key="1">
    <citation type="journal article" date="2019" name="Int. J. Syst. Evol. Microbiol.">
        <title>The Global Catalogue of Microorganisms (GCM) 10K type strain sequencing project: providing services to taxonomists for standard genome sequencing and annotation.</title>
        <authorList>
            <consortium name="The Broad Institute Genomics Platform"/>
            <consortium name="The Broad Institute Genome Sequencing Center for Infectious Disease"/>
            <person name="Wu L."/>
            <person name="Ma J."/>
        </authorList>
    </citation>
    <scope>NUCLEOTIDE SEQUENCE [LARGE SCALE GENOMIC DNA]</scope>
    <source>
        <strain evidence="3">KCTC 62102</strain>
    </source>
</reference>
<dbReference type="PANTHER" id="PTHR43319:SF3">
    <property type="entry name" value="BETA-LACTAMASE-RELATED DOMAIN-CONTAINING PROTEIN"/>
    <property type="match status" value="1"/>
</dbReference>
<dbReference type="Proteomes" id="UP001595445">
    <property type="component" value="Unassembled WGS sequence"/>
</dbReference>
<dbReference type="InterPro" id="IPR012338">
    <property type="entry name" value="Beta-lactam/transpept-like"/>
</dbReference>
<protein>
    <submittedName>
        <fullName evidence="2">Serine hydrolase domain-containing protein</fullName>
        <ecNumber evidence="2">3.-.-.-</ecNumber>
    </submittedName>
</protein>
<keyword evidence="2" id="KW-0378">Hydrolase</keyword>
<keyword evidence="3" id="KW-1185">Reference proteome</keyword>
<dbReference type="SUPFAM" id="SSF56601">
    <property type="entry name" value="beta-lactamase/transpeptidase-like"/>
    <property type="match status" value="1"/>
</dbReference>
<evidence type="ECO:0000313" key="3">
    <source>
        <dbReference type="Proteomes" id="UP001595445"/>
    </source>
</evidence>
<evidence type="ECO:0000313" key="2">
    <source>
        <dbReference type="EMBL" id="MFC3085112.1"/>
    </source>
</evidence>
<evidence type="ECO:0000259" key="1">
    <source>
        <dbReference type="Pfam" id="PF00144"/>
    </source>
</evidence>
<proteinExistence type="predicted"/>
<name>A0ABV7DQ18_9RHOB</name>
<dbReference type="InterPro" id="IPR052907">
    <property type="entry name" value="Beta-lactamase/esterase"/>
</dbReference>
<dbReference type="EC" id="3.-.-.-" evidence="2"/>
<dbReference type="PANTHER" id="PTHR43319">
    <property type="entry name" value="BETA-LACTAMASE-RELATED"/>
    <property type="match status" value="1"/>
</dbReference>
<organism evidence="2 3">
    <name type="scientific">Tabrizicola soli</name>
    <dbReference type="NCBI Taxonomy" id="2185115"/>
    <lineage>
        <taxon>Bacteria</taxon>
        <taxon>Pseudomonadati</taxon>
        <taxon>Pseudomonadota</taxon>
        <taxon>Alphaproteobacteria</taxon>
        <taxon>Rhodobacterales</taxon>
        <taxon>Paracoccaceae</taxon>
        <taxon>Tabrizicola</taxon>
    </lineage>
</organism>
<accession>A0ABV7DQ18</accession>
<dbReference type="Gene3D" id="3.40.710.10">
    <property type="entry name" value="DD-peptidase/beta-lactamase superfamily"/>
    <property type="match status" value="1"/>
</dbReference>
<dbReference type="InterPro" id="IPR001466">
    <property type="entry name" value="Beta-lactam-related"/>
</dbReference>
<dbReference type="Pfam" id="PF00144">
    <property type="entry name" value="Beta-lactamase"/>
    <property type="match status" value="1"/>
</dbReference>
<comment type="caution">
    <text evidence="2">The sequence shown here is derived from an EMBL/GenBank/DDBJ whole genome shotgun (WGS) entry which is preliminary data.</text>
</comment>
<dbReference type="EMBL" id="JBHRSM010000006">
    <property type="protein sequence ID" value="MFC3085112.1"/>
    <property type="molecule type" value="Genomic_DNA"/>
</dbReference>
<sequence>MTKHEISGHVAAGWEPVRAAFCRNFDAGGEVGAAVAVQHRGELVVDLWGGLRDPATGAPWKSDTMVVVFSATKGIAGLVMAYAHSRGWIDYEARVAEYWPEFARNGKAEITIRQLLSHQAGLHAFHQKVDREVIADFDRLARIMEAERPEWPPGQHYAYHIMSLGFYEGELIRRVDPQHRTLGQVLKEDLADPLGAEFYIRLPPDIPDDRLAPIQTPGIVASILGLPLAMIPKVLNPWSHVFRSTMVNPGTMIAVDRDTVYARDLEVPSGGGVGTARALAKLYGEFATGGKRLGIRRDTLEALKAPAIPPEGGTRDMCLTTDISYSLGFMKPFYGLPIGSPSAFGTPGAGGSMAFADPEIELGYGYVMNRMGTGVEPDPRDVALRDAIATVLG</sequence>
<dbReference type="GO" id="GO:0016787">
    <property type="term" value="F:hydrolase activity"/>
    <property type="evidence" value="ECO:0007669"/>
    <property type="project" value="UniProtKB-KW"/>
</dbReference>
<dbReference type="RefSeq" id="WP_197647676.1">
    <property type="nucleotide sequence ID" value="NZ_JAEACP010000036.1"/>
</dbReference>
<feature type="domain" description="Beta-lactamase-related" evidence="1">
    <location>
        <begin position="25"/>
        <end position="385"/>
    </location>
</feature>
<gene>
    <name evidence="2" type="ORF">ACFOD6_03520</name>
</gene>